<dbReference type="InterPro" id="IPR018062">
    <property type="entry name" value="HTH_AraC-typ_CS"/>
</dbReference>
<keyword evidence="3" id="KW-0804">Transcription</keyword>
<name>A0A9D2L2L9_9BACT</name>
<dbReference type="InterPro" id="IPR018060">
    <property type="entry name" value="HTH_AraC"/>
</dbReference>
<dbReference type="PRINTS" id="PR00032">
    <property type="entry name" value="HTHARAC"/>
</dbReference>
<organism evidence="6 7">
    <name type="scientific">Candidatus Alistipes avicola</name>
    <dbReference type="NCBI Taxonomy" id="2838432"/>
    <lineage>
        <taxon>Bacteria</taxon>
        <taxon>Pseudomonadati</taxon>
        <taxon>Bacteroidota</taxon>
        <taxon>Bacteroidia</taxon>
        <taxon>Bacteroidales</taxon>
        <taxon>Rikenellaceae</taxon>
        <taxon>Alistipes</taxon>
    </lineage>
</organism>
<dbReference type="Proteomes" id="UP000824259">
    <property type="component" value="Unassembled WGS sequence"/>
</dbReference>
<dbReference type="PANTHER" id="PTHR43280:SF2">
    <property type="entry name" value="HTH-TYPE TRANSCRIPTIONAL REGULATOR EXSA"/>
    <property type="match status" value="1"/>
</dbReference>
<dbReference type="PANTHER" id="PTHR43280">
    <property type="entry name" value="ARAC-FAMILY TRANSCRIPTIONAL REGULATOR"/>
    <property type="match status" value="1"/>
</dbReference>
<feature type="compositionally biased region" description="Basic and acidic residues" evidence="4">
    <location>
        <begin position="285"/>
        <end position="304"/>
    </location>
</feature>
<dbReference type="PROSITE" id="PS00041">
    <property type="entry name" value="HTH_ARAC_FAMILY_1"/>
    <property type="match status" value="1"/>
</dbReference>
<evidence type="ECO:0000256" key="1">
    <source>
        <dbReference type="ARBA" id="ARBA00023015"/>
    </source>
</evidence>
<dbReference type="InterPro" id="IPR020449">
    <property type="entry name" value="Tscrpt_reg_AraC-type_HTH"/>
</dbReference>
<protein>
    <submittedName>
        <fullName evidence="6">AraC family transcriptional regulator</fullName>
    </submittedName>
</protein>
<dbReference type="EMBL" id="DWYR01000011">
    <property type="protein sequence ID" value="HJA98766.1"/>
    <property type="molecule type" value="Genomic_DNA"/>
</dbReference>
<keyword evidence="2" id="KW-0238">DNA-binding</keyword>
<evidence type="ECO:0000256" key="4">
    <source>
        <dbReference type="SAM" id="MobiDB-lite"/>
    </source>
</evidence>
<accession>A0A9D2L2L9</accession>
<dbReference type="InterPro" id="IPR037923">
    <property type="entry name" value="HTH-like"/>
</dbReference>
<evidence type="ECO:0000313" key="7">
    <source>
        <dbReference type="Proteomes" id="UP000824259"/>
    </source>
</evidence>
<gene>
    <name evidence="6" type="ORF">H9779_04090</name>
</gene>
<dbReference type="PROSITE" id="PS01124">
    <property type="entry name" value="HTH_ARAC_FAMILY_2"/>
    <property type="match status" value="1"/>
</dbReference>
<feature type="region of interest" description="Disordered" evidence="4">
    <location>
        <begin position="284"/>
        <end position="304"/>
    </location>
</feature>
<comment type="caution">
    <text evidence="6">The sequence shown here is derived from an EMBL/GenBank/DDBJ whole genome shotgun (WGS) entry which is preliminary data.</text>
</comment>
<evidence type="ECO:0000256" key="3">
    <source>
        <dbReference type="ARBA" id="ARBA00023163"/>
    </source>
</evidence>
<keyword evidence="1" id="KW-0805">Transcription regulation</keyword>
<evidence type="ECO:0000259" key="5">
    <source>
        <dbReference type="PROSITE" id="PS01124"/>
    </source>
</evidence>
<feature type="domain" description="HTH araC/xylS-type" evidence="5">
    <location>
        <begin position="185"/>
        <end position="283"/>
    </location>
</feature>
<reference evidence="6" key="2">
    <citation type="submission" date="2021-04" db="EMBL/GenBank/DDBJ databases">
        <authorList>
            <person name="Gilroy R."/>
        </authorList>
    </citation>
    <scope>NUCLEOTIDE SEQUENCE</scope>
    <source>
        <strain evidence="6">CHK169-11906</strain>
    </source>
</reference>
<dbReference type="Gene3D" id="1.10.10.60">
    <property type="entry name" value="Homeodomain-like"/>
    <property type="match status" value="1"/>
</dbReference>
<dbReference type="GO" id="GO:0043565">
    <property type="term" value="F:sequence-specific DNA binding"/>
    <property type="evidence" value="ECO:0007669"/>
    <property type="project" value="InterPro"/>
</dbReference>
<dbReference type="SUPFAM" id="SSF46689">
    <property type="entry name" value="Homeodomain-like"/>
    <property type="match status" value="2"/>
</dbReference>
<dbReference type="SMART" id="SM00342">
    <property type="entry name" value="HTH_ARAC"/>
    <property type="match status" value="1"/>
</dbReference>
<sequence length="304" mass="35320">MNQPNLQPSELPLIAKYIEASRNEIQSHDLSRCAIGYILHGEKSIYYGDMCYKFSSGDVFFLNMGCHYIRNSAEGGCPFEQILFYFSTSDLQQMLLNLSMTYKLNATNEHSSCEQCQRLNHAAMPAWNLLRHFFENVNSYLSDESFYNDSSFERLKMTELLYLIVSHEDCCLKNKLLCNINSSRDTFQQIIHANIFSNASINELAEQCHRSMTSFKKEFNDIYGISPHQWFIRQRLIHARLLLISTDKPISEIGAMCAFSNTSHFIKLFRKQYNMTPANYRLRHQTTESDHSNKKGSRTEPVPH</sequence>
<dbReference type="GO" id="GO:0003700">
    <property type="term" value="F:DNA-binding transcription factor activity"/>
    <property type="evidence" value="ECO:0007669"/>
    <property type="project" value="InterPro"/>
</dbReference>
<dbReference type="InterPro" id="IPR054015">
    <property type="entry name" value="ExsA-like_N"/>
</dbReference>
<dbReference type="SUPFAM" id="SSF51215">
    <property type="entry name" value="Regulatory protein AraC"/>
    <property type="match status" value="1"/>
</dbReference>
<dbReference type="Pfam" id="PF12833">
    <property type="entry name" value="HTH_18"/>
    <property type="match status" value="1"/>
</dbReference>
<reference evidence="6" key="1">
    <citation type="journal article" date="2021" name="PeerJ">
        <title>Extensive microbial diversity within the chicken gut microbiome revealed by metagenomics and culture.</title>
        <authorList>
            <person name="Gilroy R."/>
            <person name="Ravi A."/>
            <person name="Getino M."/>
            <person name="Pursley I."/>
            <person name="Horton D.L."/>
            <person name="Alikhan N.F."/>
            <person name="Baker D."/>
            <person name="Gharbi K."/>
            <person name="Hall N."/>
            <person name="Watson M."/>
            <person name="Adriaenssens E.M."/>
            <person name="Foster-Nyarko E."/>
            <person name="Jarju S."/>
            <person name="Secka A."/>
            <person name="Antonio M."/>
            <person name="Oren A."/>
            <person name="Chaudhuri R.R."/>
            <person name="La Ragione R."/>
            <person name="Hildebrand F."/>
            <person name="Pallen M.J."/>
        </authorList>
    </citation>
    <scope>NUCLEOTIDE SEQUENCE</scope>
    <source>
        <strain evidence="6">CHK169-11906</strain>
    </source>
</reference>
<proteinExistence type="predicted"/>
<dbReference type="Pfam" id="PF22200">
    <property type="entry name" value="ExsA_N"/>
    <property type="match status" value="1"/>
</dbReference>
<evidence type="ECO:0000313" key="6">
    <source>
        <dbReference type="EMBL" id="HJA98766.1"/>
    </source>
</evidence>
<dbReference type="AlphaFoldDB" id="A0A9D2L2L9"/>
<dbReference type="InterPro" id="IPR009057">
    <property type="entry name" value="Homeodomain-like_sf"/>
</dbReference>
<evidence type="ECO:0000256" key="2">
    <source>
        <dbReference type="ARBA" id="ARBA00023125"/>
    </source>
</evidence>